<evidence type="ECO:0000256" key="6">
    <source>
        <dbReference type="ARBA" id="ARBA00022840"/>
    </source>
</evidence>
<keyword evidence="7" id="KW-1278">Translocase</keyword>
<keyword evidence="11" id="KW-1185">Reference proteome</keyword>
<name>A0A4Q7RTL8_9BURK</name>
<dbReference type="PANTHER" id="PTHR43499:SF1">
    <property type="entry name" value="ABC TRANSPORTER I FAMILY MEMBER 1"/>
    <property type="match status" value="1"/>
</dbReference>
<evidence type="ECO:0000256" key="8">
    <source>
        <dbReference type="ARBA" id="ARBA00023136"/>
    </source>
</evidence>
<dbReference type="SMART" id="SM00382">
    <property type="entry name" value="AAA"/>
    <property type="match status" value="1"/>
</dbReference>
<protein>
    <submittedName>
        <fullName evidence="10">Heme exporter protein A</fullName>
    </submittedName>
</protein>
<evidence type="ECO:0000256" key="1">
    <source>
        <dbReference type="ARBA" id="ARBA00022448"/>
    </source>
</evidence>
<dbReference type="PROSITE" id="PS50893">
    <property type="entry name" value="ABC_TRANSPORTER_2"/>
    <property type="match status" value="1"/>
</dbReference>
<dbReference type="InterPro" id="IPR017871">
    <property type="entry name" value="ABC_transporter-like_CS"/>
</dbReference>
<dbReference type="Proteomes" id="UP000291078">
    <property type="component" value="Unassembled WGS sequence"/>
</dbReference>
<dbReference type="PANTHER" id="PTHR43499">
    <property type="entry name" value="ABC TRANSPORTER I FAMILY MEMBER 1"/>
    <property type="match status" value="1"/>
</dbReference>
<dbReference type="SUPFAM" id="SSF52540">
    <property type="entry name" value="P-loop containing nucleoside triphosphate hydrolases"/>
    <property type="match status" value="1"/>
</dbReference>
<dbReference type="OrthoDB" id="9800654at2"/>
<dbReference type="NCBIfam" id="TIGR01189">
    <property type="entry name" value="ccmA"/>
    <property type="match status" value="1"/>
</dbReference>
<dbReference type="GO" id="GO:0017004">
    <property type="term" value="P:cytochrome complex assembly"/>
    <property type="evidence" value="ECO:0007669"/>
    <property type="project" value="UniProtKB-KW"/>
</dbReference>
<evidence type="ECO:0000256" key="3">
    <source>
        <dbReference type="ARBA" id="ARBA00022519"/>
    </source>
</evidence>
<dbReference type="InterPro" id="IPR005895">
    <property type="entry name" value="ABC_transptr_haem_export_CcmA"/>
</dbReference>
<keyword evidence="4" id="KW-0547">Nucleotide-binding</keyword>
<keyword evidence="3" id="KW-0997">Cell inner membrane</keyword>
<keyword evidence="2" id="KW-1003">Cell membrane</keyword>
<keyword evidence="1" id="KW-0813">Transport</keyword>
<keyword evidence="5" id="KW-0201">Cytochrome c-type biogenesis</keyword>
<dbReference type="InterPro" id="IPR003593">
    <property type="entry name" value="AAA+_ATPase"/>
</dbReference>
<organism evidence="10 11">
    <name type="scientific">Cupriavidus agavae</name>
    <dbReference type="NCBI Taxonomy" id="1001822"/>
    <lineage>
        <taxon>Bacteria</taxon>
        <taxon>Pseudomonadati</taxon>
        <taxon>Pseudomonadota</taxon>
        <taxon>Betaproteobacteria</taxon>
        <taxon>Burkholderiales</taxon>
        <taxon>Burkholderiaceae</taxon>
        <taxon>Cupriavidus</taxon>
    </lineage>
</organism>
<accession>A0A4Q7RTL8</accession>
<dbReference type="GO" id="GO:0016887">
    <property type="term" value="F:ATP hydrolysis activity"/>
    <property type="evidence" value="ECO:0007669"/>
    <property type="project" value="InterPro"/>
</dbReference>
<dbReference type="RefSeq" id="WP_130392639.1">
    <property type="nucleotide sequence ID" value="NZ_SGXM01000005.1"/>
</dbReference>
<dbReference type="PROSITE" id="PS00211">
    <property type="entry name" value="ABC_TRANSPORTER_1"/>
    <property type="match status" value="1"/>
</dbReference>
<dbReference type="AlphaFoldDB" id="A0A4Q7RTL8"/>
<evidence type="ECO:0000313" key="10">
    <source>
        <dbReference type="EMBL" id="RZT36358.1"/>
    </source>
</evidence>
<dbReference type="NCBIfam" id="NF010061">
    <property type="entry name" value="PRK13538.1"/>
    <property type="match status" value="1"/>
</dbReference>
<dbReference type="InterPro" id="IPR003439">
    <property type="entry name" value="ABC_transporter-like_ATP-bd"/>
</dbReference>
<gene>
    <name evidence="10" type="ORF">EV147_3677</name>
</gene>
<proteinExistence type="predicted"/>
<sequence length="213" mass="22101">MATVALEASQLTVRRMGRTVFRDLDLALAPGGLVQVTGPNGAGKTSLLRVLASLVPPAQGRLCWRGREVRAGDAGYLASLAYVGHTNGVDADLDATGNLRFAARMAGLPVPDAAALRHALAQLGLGAAAAVPVRTLSQGQRRRVSLARLALAPRALWLLDEPLTSLDAEASDGFHTLLARHLAEGGMAVIATHQPLQAPGQVLALRAPRGAVP</sequence>
<evidence type="ECO:0000256" key="2">
    <source>
        <dbReference type="ARBA" id="ARBA00022475"/>
    </source>
</evidence>
<keyword evidence="6" id="KW-0067">ATP-binding</keyword>
<dbReference type="GO" id="GO:0005524">
    <property type="term" value="F:ATP binding"/>
    <property type="evidence" value="ECO:0007669"/>
    <property type="project" value="UniProtKB-KW"/>
</dbReference>
<dbReference type="Gene3D" id="3.40.50.300">
    <property type="entry name" value="P-loop containing nucleotide triphosphate hydrolases"/>
    <property type="match status" value="1"/>
</dbReference>
<evidence type="ECO:0000256" key="7">
    <source>
        <dbReference type="ARBA" id="ARBA00022967"/>
    </source>
</evidence>
<feature type="domain" description="ABC transporter" evidence="9">
    <location>
        <begin position="6"/>
        <end position="211"/>
    </location>
</feature>
<evidence type="ECO:0000313" key="11">
    <source>
        <dbReference type="Proteomes" id="UP000291078"/>
    </source>
</evidence>
<comment type="caution">
    <text evidence="10">The sequence shown here is derived from an EMBL/GenBank/DDBJ whole genome shotgun (WGS) entry which is preliminary data.</text>
</comment>
<dbReference type="EMBL" id="SGXM01000005">
    <property type="protein sequence ID" value="RZT36358.1"/>
    <property type="molecule type" value="Genomic_DNA"/>
</dbReference>
<evidence type="ECO:0000256" key="4">
    <source>
        <dbReference type="ARBA" id="ARBA00022741"/>
    </source>
</evidence>
<dbReference type="GO" id="GO:0022857">
    <property type="term" value="F:transmembrane transporter activity"/>
    <property type="evidence" value="ECO:0007669"/>
    <property type="project" value="InterPro"/>
</dbReference>
<keyword evidence="8" id="KW-0472">Membrane</keyword>
<dbReference type="InterPro" id="IPR027417">
    <property type="entry name" value="P-loop_NTPase"/>
</dbReference>
<evidence type="ECO:0000259" key="9">
    <source>
        <dbReference type="PROSITE" id="PS50893"/>
    </source>
</evidence>
<evidence type="ECO:0000256" key="5">
    <source>
        <dbReference type="ARBA" id="ARBA00022748"/>
    </source>
</evidence>
<reference evidence="10 11" key="1">
    <citation type="journal article" date="2015" name="Stand. Genomic Sci.">
        <title>Genomic Encyclopedia of Bacterial and Archaeal Type Strains, Phase III: the genomes of soil and plant-associated and newly described type strains.</title>
        <authorList>
            <person name="Whitman W.B."/>
            <person name="Woyke T."/>
            <person name="Klenk H.P."/>
            <person name="Zhou Y."/>
            <person name="Lilburn T.G."/>
            <person name="Beck B.J."/>
            <person name="De Vos P."/>
            <person name="Vandamme P."/>
            <person name="Eisen J.A."/>
            <person name="Garrity G."/>
            <person name="Hugenholtz P."/>
            <person name="Kyrpides N.C."/>
        </authorList>
    </citation>
    <scope>NUCLEOTIDE SEQUENCE [LARGE SCALE GENOMIC DNA]</scope>
    <source>
        <strain evidence="10 11">ASC-9842</strain>
    </source>
</reference>
<dbReference type="Pfam" id="PF00005">
    <property type="entry name" value="ABC_tran"/>
    <property type="match status" value="1"/>
</dbReference>